<dbReference type="GO" id="GO:0005634">
    <property type="term" value="C:nucleus"/>
    <property type="evidence" value="ECO:0007669"/>
    <property type="project" value="TreeGrafter"/>
</dbReference>
<dbReference type="GO" id="GO:0010507">
    <property type="term" value="P:negative regulation of autophagy"/>
    <property type="evidence" value="ECO:0007669"/>
    <property type="project" value="TreeGrafter"/>
</dbReference>
<dbReference type="InterPro" id="IPR006762">
    <property type="entry name" value="Gtr1_RagA"/>
</dbReference>
<dbReference type="EMBL" id="UYRU01112197">
    <property type="protein sequence ID" value="VDN44584.1"/>
    <property type="molecule type" value="Genomic_DNA"/>
</dbReference>
<keyword evidence="2 5" id="KW-0547">Nucleotide-binding</keyword>
<dbReference type="GO" id="GO:0003924">
    <property type="term" value="F:GTPase activity"/>
    <property type="evidence" value="ECO:0007669"/>
    <property type="project" value="TreeGrafter"/>
</dbReference>
<dbReference type="OrthoDB" id="26136at2759"/>
<comment type="similarity">
    <text evidence="1 5">Belongs to the GTR/RAG GTP-binding protein family.</text>
</comment>
<dbReference type="GO" id="GO:0005764">
    <property type="term" value="C:lysosome"/>
    <property type="evidence" value="ECO:0007669"/>
    <property type="project" value="TreeGrafter"/>
</dbReference>
<evidence type="ECO:0000313" key="6">
    <source>
        <dbReference type="EMBL" id="VDN44584.1"/>
    </source>
</evidence>
<evidence type="ECO:0000256" key="4">
    <source>
        <dbReference type="ARBA" id="ARBA00049117"/>
    </source>
</evidence>
<dbReference type="PANTHER" id="PTHR11259">
    <property type="entry name" value="RAS-RELATED GTP BINDING RAG/GTR YEAST"/>
    <property type="match status" value="1"/>
</dbReference>
<keyword evidence="3 5" id="KW-0342">GTP-binding</keyword>
<reference evidence="6 7" key="1">
    <citation type="submission" date="2018-11" db="EMBL/GenBank/DDBJ databases">
        <authorList>
            <consortium name="Pathogen Informatics"/>
        </authorList>
    </citation>
    <scope>NUCLEOTIDE SEQUENCE [LARGE SCALE GENOMIC DNA]</scope>
</reference>
<dbReference type="PANTHER" id="PTHR11259:SF2">
    <property type="entry name" value="GH16429P"/>
    <property type="match status" value="1"/>
</dbReference>
<keyword evidence="7" id="KW-1185">Reference proteome</keyword>
<comment type="catalytic activity">
    <reaction evidence="4">
        <text>GTP + H2O = GDP + phosphate + H(+)</text>
        <dbReference type="Rhea" id="RHEA:19669"/>
        <dbReference type="ChEBI" id="CHEBI:15377"/>
        <dbReference type="ChEBI" id="CHEBI:15378"/>
        <dbReference type="ChEBI" id="CHEBI:37565"/>
        <dbReference type="ChEBI" id="CHEBI:43474"/>
        <dbReference type="ChEBI" id="CHEBI:58189"/>
    </reaction>
    <physiologicalReaction direction="left-to-right" evidence="4">
        <dbReference type="Rhea" id="RHEA:19670"/>
    </physiologicalReaction>
</comment>
<accession>A0A3P7NN97</accession>
<dbReference type="Proteomes" id="UP000281553">
    <property type="component" value="Unassembled WGS sequence"/>
</dbReference>
<dbReference type="GO" id="GO:0005525">
    <property type="term" value="F:GTP binding"/>
    <property type="evidence" value="ECO:0007669"/>
    <property type="project" value="UniProtKB-UniRule"/>
</dbReference>
<evidence type="ECO:0000313" key="7">
    <source>
        <dbReference type="Proteomes" id="UP000281553"/>
    </source>
</evidence>
<evidence type="ECO:0000256" key="1">
    <source>
        <dbReference type="ARBA" id="ARBA00007756"/>
    </source>
</evidence>
<dbReference type="InterPro" id="IPR027417">
    <property type="entry name" value="P-loop_NTPase"/>
</dbReference>
<evidence type="ECO:0000256" key="5">
    <source>
        <dbReference type="RuleBase" id="RU367014"/>
    </source>
</evidence>
<name>A0A3P7NN97_DIBLA</name>
<sequence>MDSGSTLDEKPKIFLMGLRRSGKSSIQKVVFHKMAPTETLYLESTNKIEKNGNCFPAPLISLTSDLFFRCFRLLLHQVPDLGFSRSH</sequence>
<protein>
    <recommendedName>
        <fullName evidence="8">GTP-binding protein</fullName>
    </recommendedName>
</protein>
<gene>
    <name evidence="6" type="ORF">DILT_LOCUS19377</name>
</gene>
<dbReference type="GO" id="GO:1990131">
    <property type="term" value="C:Gtr1-Gtr2 GTPase complex"/>
    <property type="evidence" value="ECO:0007669"/>
    <property type="project" value="TreeGrafter"/>
</dbReference>
<evidence type="ECO:0008006" key="8">
    <source>
        <dbReference type="Google" id="ProtNLM"/>
    </source>
</evidence>
<evidence type="ECO:0000256" key="2">
    <source>
        <dbReference type="ARBA" id="ARBA00022741"/>
    </source>
</evidence>
<evidence type="ECO:0000256" key="3">
    <source>
        <dbReference type="ARBA" id="ARBA00023134"/>
    </source>
</evidence>
<dbReference type="AlphaFoldDB" id="A0A3P7NN97"/>
<dbReference type="GO" id="GO:0009267">
    <property type="term" value="P:cellular response to starvation"/>
    <property type="evidence" value="ECO:0007669"/>
    <property type="project" value="TreeGrafter"/>
</dbReference>
<dbReference type="GO" id="GO:1904263">
    <property type="term" value="P:positive regulation of TORC1 signaling"/>
    <property type="evidence" value="ECO:0007669"/>
    <property type="project" value="TreeGrafter"/>
</dbReference>
<organism evidence="6 7">
    <name type="scientific">Dibothriocephalus latus</name>
    <name type="common">Fish tapeworm</name>
    <name type="synonym">Diphyllobothrium latum</name>
    <dbReference type="NCBI Taxonomy" id="60516"/>
    <lineage>
        <taxon>Eukaryota</taxon>
        <taxon>Metazoa</taxon>
        <taxon>Spiralia</taxon>
        <taxon>Lophotrochozoa</taxon>
        <taxon>Platyhelminthes</taxon>
        <taxon>Cestoda</taxon>
        <taxon>Eucestoda</taxon>
        <taxon>Diphyllobothriidea</taxon>
        <taxon>Diphyllobothriidae</taxon>
        <taxon>Dibothriocephalus</taxon>
    </lineage>
</organism>
<dbReference type="Gene3D" id="3.40.50.300">
    <property type="entry name" value="P-loop containing nucleotide triphosphate hydrolases"/>
    <property type="match status" value="1"/>
</dbReference>
<dbReference type="Pfam" id="PF04670">
    <property type="entry name" value="Gtr1_RagA"/>
    <property type="match status" value="1"/>
</dbReference>
<proteinExistence type="inferred from homology"/>